<keyword evidence="4" id="KW-0804">Transcription</keyword>
<dbReference type="RefSeq" id="WP_307284831.1">
    <property type="nucleotide sequence ID" value="NZ_JAUSVX010000025.1"/>
</dbReference>
<dbReference type="EMBL" id="JAUSVX010000025">
    <property type="protein sequence ID" value="MDQ0474726.1"/>
    <property type="molecule type" value="Genomic_DNA"/>
</dbReference>
<accession>A0ABU0JKA2</accession>
<evidence type="ECO:0000256" key="2">
    <source>
        <dbReference type="ARBA" id="ARBA00023015"/>
    </source>
</evidence>
<sequence length="294" mass="31738">MPHALPPPNRLRAFEASARHSSFAGAARELNLTAAAVGNQVRLLEAELGAALFERLARGLRLTQPGEAYLPAVRKAFEDLRASTAGLFGQKRARILPVRVPVSFATLWLAPRLERFHAAQPDIELHVFSSIYADGLPVGECDLEVRFGEGAWPGFRSELLRHEPAVAVVHRDLAAAGDSAARLAALARLPRIQIMGLADNGWERLFGEHGLTPPRPWIQVDTSLAALQLVAAGQGAAIVLESFFATAARSLPIALAVDTPLLLAEAHHILLQDGRAPRADALLFRDWLLREGGG</sequence>
<dbReference type="Gene3D" id="3.40.190.10">
    <property type="entry name" value="Periplasmic binding protein-like II"/>
    <property type="match status" value="2"/>
</dbReference>
<keyword evidence="7" id="KW-1185">Reference proteome</keyword>
<dbReference type="InterPro" id="IPR036390">
    <property type="entry name" value="WH_DNA-bd_sf"/>
</dbReference>
<dbReference type="Proteomes" id="UP001242480">
    <property type="component" value="Unassembled WGS sequence"/>
</dbReference>
<evidence type="ECO:0000313" key="7">
    <source>
        <dbReference type="Proteomes" id="UP001242480"/>
    </source>
</evidence>
<gene>
    <name evidence="6" type="ORF">QO011_007767</name>
</gene>
<dbReference type="InterPro" id="IPR000847">
    <property type="entry name" value="LysR_HTH_N"/>
</dbReference>
<evidence type="ECO:0000313" key="6">
    <source>
        <dbReference type="EMBL" id="MDQ0474726.1"/>
    </source>
</evidence>
<dbReference type="PRINTS" id="PR00039">
    <property type="entry name" value="HTHLYSR"/>
</dbReference>
<feature type="domain" description="HTH lysR-type" evidence="5">
    <location>
        <begin position="6"/>
        <end position="63"/>
    </location>
</feature>
<organism evidence="6 7">
    <name type="scientific">Labrys wisconsinensis</name>
    <dbReference type="NCBI Taxonomy" id="425677"/>
    <lineage>
        <taxon>Bacteria</taxon>
        <taxon>Pseudomonadati</taxon>
        <taxon>Pseudomonadota</taxon>
        <taxon>Alphaproteobacteria</taxon>
        <taxon>Hyphomicrobiales</taxon>
        <taxon>Xanthobacteraceae</taxon>
        <taxon>Labrys</taxon>
    </lineage>
</organism>
<comment type="similarity">
    <text evidence="1">Belongs to the LysR transcriptional regulatory family.</text>
</comment>
<dbReference type="PROSITE" id="PS50931">
    <property type="entry name" value="HTH_LYSR"/>
    <property type="match status" value="1"/>
</dbReference>
<keyword evidence="3" id="KW-0238">DNA-binding</keyword>
<dbReference type="Pfam" id="PF00126">
    <property type="entry name" value="HTH_1"/>
    <property type="match status" value="1"/>
</dbReference>
<comment type="caution">
    <text evidence="6">The sequence shown here is derived from an EMBL/GenBank/DDBJ whole genome shotgun (WGS) entry which is preliminary data.</text>
</comment>
<dbReference type="Pfam" id="PF03466">
    <property type="entry name" value="LysR_substrate"/>
    <property type="match status" value="1"/>
</dbReference>
<dbReference type="SUPFAM" id="SSF46785">
    <property type="entry name" value="Winged helix' DNA-binding domain"/>
    <property type="match status" value="1"/>
</dbReference>
<dbReference type="InterPro" id="IPR036388">
    <property type="entry name" value="WH-like_DNA-bd_sf"/>
</dbReference>
<dbReference type="PANTHER" id="PTHR30537">
    <property type="entry name" value="HTH-TYPE TRANSCRIPTIONAL REGULATOR"/>
    <property type="match status" value="1"/>
</dbReference>
<evidence type="ECO:0000256" key="3">
    <source>
        <dbReference type="ARBA" id="ARBA00023125"/>
    </source>
</evidence>
<evidence type="ECO:0000256" key="1">
    <source>
        <dbReference type="ARBA" id="ARBA00009437"/>
    </source>
</evidence>
<evidence type="ECO:0000259" key="5">
    <source>
        <dbReference type="PROSITE" id="PS50931"/>
    </source>
</evidence>
<dbReference type="InterPro" id="IPR058163">
    <property type="entry name" value="LysR-type_TF_proteobact-type"/>
</dbReference>
<dbReference type="InterPro" id="IPR005119">
    <property type="entry name" value="LysR_subst-bd"/>
</dbReference>
<reference evidence="6 7" key="1">
    <citation type="submission" date="2023-07" db="EMBL/GenBank/DDBJ databases">
        <title>Genomic Encyclopedia of Type Strains, Phase IV (KMG-IV): sequencing the most valuable type-strain genomes for metagenomic binning, comparative biology and taxonomic classification.</title>
        <authorList>
            <person name="Goeker M."/>
        </authorList>
    </citation>
    <scope>NUCLEOTIDE SEQUENCE [LARGE SCALE GENOMIC DNA]</scope>
    <source>
        <strain evidence="6 7">DSM 19619</strain>
    </source>
</reference>
<dbReference type="Gene3D" id="1.10.10.10">
    <property type="entry name" value="Winged helix-like DNA-binding domain superfamily/Winged helix DNA-binding domain"/>
    <property type="match status" value="1"/>
</dbReference>
<dbReference type="SUPFAM" id="SSF53850">
    <property type="entry name" value="Periplasmic binding protein-like II"/>
    <property type="match status" value="1"/>
</dbReference>
<keyword evidence="2" id="KW-0805">Transcription regulation</keyword>
<dbReference type="PANTHER" id="PTHR30537:SF26">
    <property type="entry name" value="GLYCINE CLEAVAGE SYSTEM TRANSCRIPTIONAL ACTIVATOR"/>
    <property type="match status" value="1"/>
</dbReference>
<protein>
    <submittedName>
        <fullName evidence="6">LysR family glycine cleavage system transcriptional activator</fullName>
    </submittedName>
</protein>
<name>A0ABU0JKA2_9HYPH</name>
<evidence type="ECO:0000256" key="4">
    <source>
        <dbReference type="ARBA" id="ARBA00023163"/>
    </source>
</evidence>
<proteinExistence type="inferred from homology"/>